<evidence type="ECO:0000313" key="1">
    <source>
        <dbReference type="EMBL" id="QHT13569.1"/>
    </source>
</evidence>
<proteinExistence type="predicted"/>
<reference evidence="1" key="1">
    <citation type="journal article" date="2020" name="Nature">
        <title>Giant virus diversity and host interactions through global metagenomics.</title>
        <authorList>
            <person name="Schulz F."/>
            <person name="Roux S."/>
            <person name="Paez-Espino D."/>
            <person name="Jungbluth S."/>
            <person name="Walsh D.A."/>
            <person name="Denef V.J."/>
            <person name="McMahon K.D."/>
            <person name="Konstantinidis K.T."/>
            <person name="Eloe-Fadrosh E.A."/>
            <person name="Kyrpides N.C."/>
            <person name="Woyke T."/>
        </authorList>
    </citation>
    <scope>NUCLEOTIDE SEQUENCE</scope>
    <source>
        <strain evidence="1">GVMAG-M-3300023174-132</strain>
    </source>
</reference>
<sequence>MSSAGSGPRRLNLRLKKFDMSRIRHDKVVVLIGKRETGKSFLVKDLLWHHQGIPVGTVISGTEGANQFYSKVIPSMLIHEEYSPLIIANVLKRQKLLAKKIAKDIQERGNTAVDPRNFLILDDCLYNNSWINDRNVRYLFMNGRHVHTMFIITMQYAMGIPPALRTNIDYVFILRENIIANRRKLYDQYAGMFPDFDSFCQVMNQCTENFECLVIDNNAKSNKLEDQVFWYKASEHPNFKLCSPDLWAHSASFVRPDEEEGGEFDGAAGGRARKYQLAVQRF</sequence>
<dbReference type="AlphaFoldDB" id="A0A6C0DCA1"/>
<dbReference type="EMBL" id="MN739575">
    <property type="protein sequence ID" value="QHT13569.1"/>
    <property type="molecule type" value="Genomic_DNA"/>
</dbReference>
<organism evidence="1">
    <name type="scientific">viral metagenome</name>
    <dbReference type="NCBI Taxonomy" id="1070528"/>
    <lineage>
        <taxon>unclassified sequences</taxon>
        <taxon>metagenomes</taxon>
        <taxon>organismal metagenomes</taxon>
    </lineage>
</organism>
<dbReference type="InterPro" id="IPR027417">
    <property type="entry name" value="P-loop_NTPase"/>
</dbReference>
<protein>
    <submittedName>
        <fullName evidence="1">Uncharacterized protein</fullName>
    </submittedName>
</protein>
<dbReference type="SUPFAM" id="SSF52540">
    <property type="entry name" value="P-loop containing nucleoside triphosphate hydrolases"/>
    <property type="match status" value="1"/>
</dbReference>
<name>A0A6C0DCA1_9ZZZZ</name>
<accession>A0A6C0DCA1</accession>